<gene>
    <name evidence="2" type="ORF">SAMN05216596_102102</name>
</gene>
<keyword evidence="1" id="KW-0732">Signal</keyword>
<evidence type="ECO:0008006" key="4">
    <source>
        <dbReference type="Google" id="ProtNLM"/>
    </source>
</evidence>
<feature type="chain" id="PRO_5045270658" description="Type III secretion protein HrpT" evidence="1">
    <location>
        <begin position="23"/>
        <end position="67"/>
    </location>
</feature>
<evidence type="ECO:0000256" key="1">
    <source>
        <dbReference type="SAM" id="SignalP"/>
    </source>
</evidence>
<organism evidence="2 3">
    <name type="scientific">Pseudomonas congelans</name>
    <dbReference type="NCBI Taxonomy" id="200452"/>
    <lineage>
        <taxon>Bacteria</taxon>
        <taxon>Pseudomonadati</taxon>
        <taxon>Pseudomonadota</taxon>
        <taxon>Gammaproteobacteria</taxon>
        <taxon>Pseudomonadales</taxon>
        <taxon>Pseudomonadaceae</taxon>
        <taxon>Pseudomonas</taxon>
    </lineage>
</organism>
<dbReference type="NCBIfam" id="NF041532">
    <property type="entry name" value="HprT"/>
    <property type="match status" value="1"/>
</dbReference>
<dbReference type="Proteomes" id="UP000183042">
    <property type="component" value="Unassembled WGS sequence"/>
</dbReference>
<dbReference type="RefSeq" id="WP_025990807.1">
    <property type="nucleotide sequence ID" value="NZ_CP053029.1"/>
</dbReference>
<evidence type="ECO:0000313" key="2">
    <source>
        <dbReference type="EMBL" id="SDO87827.1"/>
    </source>
</evidence>
<evidence type="ECO:0000313" key="3">
    <source>
        <dbReference type="Proteomes" id="UP000183042"/>
    </source>
</evidence>
<feature type="signal peptide" evidence="1">
    <location>
        <begin position="1"/>
        <end position="22"/>
    </location>
</feature>
<dbReference type="PROSITE" id="PS51257">
    <property type="entry name" value="PROKAR_LIPOPROTEIN"/>
    <property type="match status" value="1"/>
</dbReference>
<proteinExistence type="predicted"/>
<keyword evidence="3" id="KW-1185">Reference proteome</keyword>
<name>A0A1H0N554_9PSED</name>
<sequence>MKALVLAVTVLILAGCSSFGHSGCTGEACDRPTSTNREVVIWWPPQMRDGLGLGDEQVDFTRVPLED</sequence>
<accession>A0A1H0N554</accession>
<dbReference type="EMBL" id="FNJH01000002">
    <property type="protein sequence ID" value="SDO87827.1"/>
    <property type="molecule type" value="Genomic_DNA"/>
</dbReference>
<reference evidence="2 3" key="1">
    <citation type="submission" date="2016-10" db="EMBL/GenBank/DDBJ databases">
        <authorList>
            <person name="Varghese N."/>
            <person name="Submissions S."/>
        </authorList>
    </citation>
    <scope>NUCLEOTIDE SEQUENCE [LARGE SCALE GENOMIC DNA]</scope>
    <source>
        <strain evidence="2 3">DSM 14939</strain>
    </source>
</reference>
<comment type="caution">
    <text evidence="2">The sequence shown here is derived from an EMBL/GenBank/DDBJ whole genome shotgun (WGS) entry which is preliminary data.</text>
</comment>
<protein>
    <recommendedName>
        <fullName evidence="4">Type III secretion protein HrpT</fullName>
    </recommendedName>
</protein>
<dbReference type="GeneID" id="71691107"/>
<dbReference type="InterPro" id="IPR048207">
    <property type="entry name" value="HprT-like"/>
</dbReference>